<name>A0A5C6STC9_FUSOC</name>
<dbReference type="AlphaFoldDB" id="A0A5C6STC9"/>
<gene>
    <name evidence="1" type="ORF">FocTR4_00009336</name>
</gene>
<reference evidence="1 2" key="1">
    <citation type="submission" date="2019-07" db="EMBL/GenBank/DDBJ databases">
        <title>The First High-Quality Draft Genome Sequence of the Causal Agent of the Current Panama Disease Epidemic.</title>
        <authorList>
            <person name="Warmington R.J."/>
            <person name="Kay W."/>
            <person name="Jeffries A."/>
            <person name="Bebber D."/>
            <person name="Moore K."/>
            <person name="Studholme D.J."/>
        </authorList>
    </citation>
    <scope>NUCLEOTIDE SEQUENCE [LARGE SCALE GENOMIC DNA]</scope>
    <source>
        <strain evidence="1 2">TR4</strain>
    </source>
</reference>
<dbReference type="EMBL" id="VMNF01000009">
    <property type="protein sequence ID" value="TXC01935.1"/>
    <property type="molecule type" value="Genomic_DNA"/>
</dbReference>
<dbReference type="Proteomes" id="UP000321331">
    <property type="component" value="Unassembled WGS sequence"/>
</dbReference>
<sequence length="112" mass="12319">MAFAARFSSLRAIMGHPFQLPFFSALKNSTDILELSLQVGWFWGFRKRSNMAGIGTVLVVYLKPKRVNDSQGGFKCSPVVDEVKFDVMVTGPLSGSLIGLGTGSRKHDYVFS</sequence>
<protein>
    <submittedName>
        <fullName evidence="1">Uncharacterized protein</fullName>
    </submittedName>
</protein>
<accession>A0A5C6STC9</accession>
<proteinExistence type="predicted"/>
<comment type="caution">
    <text evidence="1">The sequence shown here is derived from an EMBL/GenBank/DDBJ whole genome shotgun (WGS) entry which is preliminary data.</text>
</comment>
<evidence type="ECO:0000313" key="1">
    <source>
        <dbReference type="EMBL" id="TXC01935.1"/>
    </source>
</evidence>
<organism evidence="1 2">
    <name type="scientific">Fusarium oxysporum f. sp. cubense</name>
    <dbReference type="NCBI Taxonomy" id="61366"/>
    <lineage>
        <taxon>Eukaryota</taxon>
        <taxon>Fungi</taxon>
        <taxon>Dikarya</taxon>
        <taxon>Ascomycota</taxon>
        <taxon>Pezizomycotina</taxon>
        <taxon>Sordariomycetes</taxon>
        <taxon>Hypocreomycetidae</taxon>
        <taxon>Hypocreales</taxon>
        <taxon>Nectriaceae</taxon>
        <taxon>Fusarium</taxon>
        <taxon>Fusarium oxysporum species complex</taxon>
    </lineage>
</organism>
<evidence type="ECO:0000313" key="2">
    <source>
        <dbReference type="Proteomes" id="UP000321331"/>
    </source>
</evidence>